<protein>
    <submittedName>
        <fullName evidence="2">Uncharacterized protein</fullName>
    </submittedName>
</protein>
<comment type="caution">
    <text evidence="2">The sequence shown here is derived from an EMBL/GenBank/DDBJ whole genome shotgun (WGS) entry which is preliminary data.</text>
</comment>
<accession>A0ABP8V3Q0</accession>
<keyword evidence="1" id="KW-0472">Membrane</keyword>
<gene>
    <name evidence="2" type="ORF">GCM10023116_21620</name>
</gene>
<dbReference type="RefSeq" id="WP_345195899.1">
    <property type="nucleotide sequence ID" value="NZ_BAABFL010000329.1"/>
</dbReference>
<evidence type="ECO:0000313" key="2">
    <source>
        <dbReference type="EMBL" id="GAA4649881.1"/>
    </source>
</evidence>
<proteinExistence type="predicted"/>
<dbReference type="EMBL" id="BAABFL010000329">
    <property type="protein sequence ID" value="GAA4649881.1"/>
    <property type="molecule type" value="Genomic_DNA"/>
</dbReference>
<feature type="transmembrane region" description="Helical" evidence="1">
    <location>
        <begin position="29"/>
        <end position="48"/>
    </location>
</feature>
<reference evidence="3" key="1">
    <citation type="journal article" date="2019" name="Int. J. Syst. Evol. Microbiol.">
        <title>The Global Catalogue of Microorganisms (GCM) 10K type strain sequencing project: providing services to taxonomists for standard genome sequencing and annotation.</title>
        <authorList>
            <consortium name="The Broad Institute Genomics Platform"/>
            <consortium name="The Broad Institute Genome Sequencing Center for Infectious Disease"/>
            <person name="Wu L."/>
            <person name="Ma J."/>
        </authorList>
    </citation>
    <scope>NUCLEOTIDE SEQUENCE [LARGE SCALE GENOMIC DNA]</scope>
    <source>
        <strain evidence="3">JCM 17805</strain>
    </source>
</reference>
<keyword evidence="1" id="KW-1133">Transmembrane helix</keyword>
<keyword evidence="3" id="KW-1185">Reference proteome</keyword>
<sequence>MWCWFLGRLSNQRIANLVFADNLLSHMSFVAGMVGGSLIGYELITLVFSIESPIPALAGVVVFVAGVSLRFLVRESADEYAIRWRRLQCRAMEENRPLDELLTTEFTGQGFSHKKG</sequence>
<keyword evidence="1" id="KW-0812">Transmembrane</keyword>
<evidence type="ECO:0000256" key="1">
    <source>
        <dbReference type="SAM" id="Phobius"/>
    </source>
</evidence>
<feature type="transmembrane region" description="Helical" evidence="1">
    <location>
        <begin position="54"/>
        <end position="73"/>
    </location>
</feature>
<organism evidence="2 3">
    <name type="scientific">Kistimonas scapharcae</name>
    <dbReference type="NCBI Taxonomy" id="1036133"/>
    <lineage>
        <taxon>Bacteria</taxon>
        <taxon>Pseudomonadati</taxon>
        <taxon>Pseudomonadota</taxon>
        <taxon>Gammaproteobacteria</taxon>
        <taxon>Oceanospirillales</taxon>
        <taxon>Endozoicomonadaceae</taxon>
        <taxon>Kistimonas</taxon>
    </lineage>
</organism>
<evidence type="ECO:0000313" key="3">
    <source>
        <dbReference type="Proteomes" id="UP001500604"/>
    </source>
</evidence>
<name>A0ABP8V3Q0_9GAMM</name>
<dbReference type="Proteomes" id="UP001500604">
    <property type="component" value="Unassembled WGS sequence"/>
</dbReference>